<dbReference type="EMBL" id="LBWR01000001">
    <property type="protein sequence ID" value="KKR12596.1"/>
    <property type="molecule type" value="Genomic_DNA"/>
</dbReference>
<dbReference type="Gene3D" id="3.90.550.10">
    <property type="entry name" value="Spore Coat Polysaccharide Biosynthesis Protein SpsA, Chain A"/>
    <property type="match status" value="1"/>
</dbReference>
<feature type="domain" description="Glycosyltransferase 2-like" evidence="1">
    <location>
        <begin position="7"/>
        <end position="147"/>
    </location>
</feature>
<gene>
    <name evidence="2" type="ORF">UT41_C0001G0140</name>
</gene>
<proteinExistence type="predicted"/>
<dbReference type="AlphaFoldDB" id="A0A0G0NIH1"/>
<evidence type="ECO:0000313" key="3">
    <source>
        <dbReference type="Proteomes" id="UP000034665"/>
    </source>
</evidence>
<evidence type="ECO:0000259" key="1">
    <source>
        <dbReference type="Pfam" id="PF00535"/>
    </source>
</evidence>
<dbReference type="PANTHER" id="PTHR43630">
    <property type="entry name" value="POLY-BETA-1,6-N-ACETYL-D-GLUCOSAMINE SYNTHASE"/>
    <property type="match status" value="1"/>
</dbReference>
<evidence type="ECO:0000313" key="2">
    <source>
        <dbReference type="EMBL" id="KKR12596.1"/>
    </source>
</evidence>
<dbReference type="Proteomes" id="UP000034665">
    <property type="component" value="Unassembled WGS sequence"/>
</dbReference>
<reference evidence="2 3" key="1">
    <citation type="journal article" date="2015" name="Nature">
        <title>rRNA introns, odd ribosomes, and small enigmatic genomes across a large radiation of phyla.</title>
        <authorList>
            <person name="Brown C.T."/>
            <person name="Hug L.A."/>
            <person name="Thomas B.C."/>
            <person name="Sharon I."/>
            <person name="Castelle C.J."/>
            <person name="Singh A."/>
            <person name="Wilkins M.J."/>
            <person name="Williams K.H."/>
            <person name="Banfield J.F."/>
        </authorList>
    </citation>
    <scope>NUCLEOTIDE SEQUENCE [LARGE SCALE GENOMIC DNA]</scope>
</reference>
<dbReference type="Pfam" id="PF00535">
    <property type="entry name" value="Glycos_transf_2"/>
    <property type="match status" value="1"/>
</dbReference>
<protein>
    <recommendedName>
        <fullName evidence="1">Glycosyltransferase 2-like domain-containing protein</fullName>
    </recommendedName>
</protein>
<sequence length="278" mass="33039">MNNNITFIMFTLNEENRIEHAIKNFIPYGDVLLLDDGSTDRTREIAERLGARYVLRPKTTKFIVENDEMFEFIKQNTTSRWIFWGFCDNLMPKSLIDKLVEISKQDSYKYVQVPIFTYAYGLTRYPVEKGYSPRFFMRDYVDFSDNRIHGMGTFLGKKSEILHLPKRDMYAIRHYGLYNISKFVTGHLNYARIEATERFQDGKKFSAIRMVISMTRYFVLYYKYGYKNGAAGFISALSYAFFRFMMFAQLYELENGITLDSIEEKYRVDKQRLLENLK</sequence>
<dbReference type="InterPro" id="IPR001173">
    <property type="entry name" value="Glyco_trans_2-like"/>
</dbReference>
<dbReference type="PANTHER" id="PTHR43630:SF2">
    <property type="entry name" value="GLYCOSYLTRANSFERASE"/>
    <property type="match status" value="1"/>
</dbReference>
<organism evidence="2 3">
    <name type="scientific">Candidatus Wolfebacteria bacterium GW2011_GWC2_39_22</name>
    <dbReference type="NCBI Taxonomy" id="1619013"/>
    <lineage>
        <taxon>Bacteria</taxon>
        <taxon>Candidatus Wolfeibacteriota</taxon>
    </lineage>
</organism>
<dbReference type="InterPro" id="IPR029044">
    <property type="entry name" value="Nucleotide-diphossugar_trans"/>
</dbReference>
<dbReference type="SUPFAM" id="SSF53448">
    <property type="entry name" value="Nucleotide-diphospho-sugar transferases"/>
    <property type="match status" value="1"/>
</dbReference>
<dbReference type="STRING" id="1619013.UT41_C0001G0140"/>
<accession>A0A0G0NIH1</accession>
<comment type="caution">
    <text evidence="2">The sequence shown here is derived from an EMBL/GenBank/DDBJ whole genome shotgun (WGS) entry which is preliminary data.</text>
</comment>
<name>A0A0G0NIH1_9BACT</name>